<evidence type="ECO:0000313" key="2">
    <source>
        <dbReference type="EMBL" id="WBL35950.1"/>
    </source>
</evidence>
<keyword evidence="3" id="KW-1185">Reference proteome</keyword>
<organism evidence="2 3">
    <name type="scientific">Tepidiforma flava</name>
    <dbReference type="NCBI Taxonomy" id="3004094"/>
    <lineage>
        <taxon>Bacteria</taxon>
        <taxon>Bacillati</taxon>
        <taxon>Chloroflexota</taxon>
        <taxon>Tepidiformia</taxon>
        <taxon>Tepidiformales</taxon>
        <taxon>Tepidiformaceae</taxon>
        <taxon>Tepidiforma</taxon>
    </lineage>
</organism>
<gene>
    <name evidence="2" type="ORF">O0235_14460</name>
</gene>
<proteinExistence type="predicted"/>
<dbReference type="EMBL" id="CP115149">
    <property type="protein sequence ID" value="WBL35950.1"/>
    <property type="molecule type" value="Genomic_DNA"/>
</dbReference>
<dbReference type="Proteomes" id="UP001212803">
    <property type="component" value="Chromosome"/>
</dbReference>
<reference evidence="2 3" key="1">
    <citation type="journal article" date="2023" name="ISME J.">
        <title>Thermophilic Dehalococcoidia with unusual traits shed light on an unexpected past.</title>
        <authorList>
            <person name="Palmer M."/>
            <person name="Covington J.K."/>
            <person name="Zhou E.M."/>
            <person name="Thomas S.C."/>
            <person name="Habib N."/>
            <person name="Seymour C.O."/>
            <person name="Lai D."/>
            <person name="Johnston J."/>
            <person name="Hashimi A."/>
            <person name="Jiao J.Y."/>
            <person name="Muok A.R."/>
            <person name="Liu L."/>
            <person name="Xian W.D."/>
            <person name="Zhi X.Y."/>
            <person name="Li M.M."/>
            <person name="Silva L.P."/>
            <person name="Bowen B.P."/>
            <person name="Louie K."/>
            <person name="Briegel A."/>
            <person name="Pett-Ridge J."/>
            <person name="Weber P.K."/>
            <person name="Tocheva E.I."/>
            <person name="Woyke T."/>
            <person name="Northen T.R."/>
            <person name="Mayali X."/>
            <person name="Li W.J."/>
            <person name="Hedlund B.P."/>
        </authorList>
    </citation>
    <scope>NUCLEOTIDE SEQUENCE [LARGE SCALE GENOMIC DNA]</scope>
    <source>
        <strain evidence="2 3">YIM 72310</strain>
    </source>
</reference>
<accession>A0ABY7M7A1</accession>
<keyword evidence="1" id="KW-0812">Transmembrane</keyword>
<evidence type="ECO:0000313" key="3">
    <source>
        <dbReference type="Proteomes" id="UP001212803"/>
    </source>
</evidence>
<dbReference type="RefSeq" id="WP_270056475.1">
    <property type="nucleotide sequence ID" value="NZ_CP115149.1"/>
</dbReference>
<keyword evidence="1" id="KW-0472">Membrane</keyword>
<sequence length="139" mass="15108">MSVYTVLAGWAMGNAMAIISTFALTYIAVQPGAQRFVQKVFDPEVPGWLLAVPISIGAGVLWSMTGLVLASIYILGGFAEMTPALGAPSGPWLLLMAAIAWLPVPILWLISRRLWWMWLGMSLVFVGLFGWAMPVLGER</sequence>
<feature type="transmembrane region" description="Helical" evidence="1">
    <location>
        <begin position="7"/>
        <end position="28"/>
    </location>
</feature>
<protein>
    <submittedName>
        <fullName evidence="2">Uncharacterized protein</fullName>
    </submittedName>
</protein>
<feature type="transmembrane region" description="Helical" evidence="1">
    <location>
        <begin position="48"/>
        <end position="79"/>
    </location>
</feature>
<feature type="transmembrane region" description="Helical" evidence="1">
    <location>
        <begin position="91"/>
        <end position="110"/>
    </location>
</feature>
<keyword evidence="1" id="KW-1133">Transmembrane helix</keyword>
<feature type="transmembrane region" description="Helical" evidence="1">
    <location>
        <begin position="116"/>
        <end position="136"/>
    </location>
</feature>
<name>A0ABY7M7A1_9CHLR</name>
<evidence type="ECO:0000256" key="1">
    <source>
        <dbReference type="SAM" id="Phobius"/>
    </source>
</evidence>